<evidence type="ECO:0000256" key="7">
    <source>
        <dbReference type="ARBA" id="ARBA00049204"/>
    </source>
</evidence>
<keyword evidence="6" id="KW-0049">Antioxidant</keyword>
<evidence type="ECO:0000256" key="9">
    <source>
        <dbReference type="SAM" id="SignalP"/>
    </source>
</evidence>
<dbReference type="GO" id="GO:0005507">
    <property type="term" value="F:copper ion binding"/>
    <property type="evidence" value="ECO:0007669"/>
    <property type="project" value="InterPro"/>
</dbReference>
<feature type="compositionally biased region" description="Gly residues" evidence="8">
    <location>
        <begin position="190"/>
        <end position="201"/>
    </location>
</feature>
<feature type="domain" description="Superoxide dismutase copper/zinc binding" evidence="10">
    <location>
        <begin position="49"/>
        <end position="161"/>
    </location>
</feature>
<evidence type="ECO:0000256" key="3">
    <source>
        <dbReference type="ARBA" id="ARBA00010457"/>
    </source>
</evidence>
<feature type="chain" id="PRO_5025387294" description="superoxide dismutase" evidence="9">
    <location>
        <begin position="18"/>
        <end position="250"/>
    </location>
</feature>
<dbReference type="Proteomes" id="UP000800092">
    <property type="component" value="Unassembled WGS sequence"/>
</dbReference>
<evidence type="ECO:0000256" key="8">
    <source>
        <dbReference type="SAM" id="MobiDB-lite"/>
    </source>
</evidence>
<dbReference type="InterPro" id="IPR036423">
    <property type="entry name" value="SOD-like_Cu/Zn_dom_sf"/>
</dbReference>
<dbReference type="FunFam" id="2.60.40.200:FF:000007">
    <property type="entry name" value="Cell surface Cu-only superoxide dismutase 5"/>
    <property type="match status" value="1"/>
</dbReference>
<evidence type="ECO:0000313" key="11">
    <source>
        <dbReference type="EMBL" id="KAF2234859.1"/>
    </source>
</evidence>
<evidence type="ECO:0000256" key="6">
    <source>
        <dbReference type="ARBA" id="ARBA00022862"/>
    </source>
</evidence>
<dbReference type="InterPro" id="IPR001424">
    <property type="entry name" value="SOD_Cu_Zn_dom"/>
</dbReference>
<dbReference type="GO" id="GO:0004784">
    <property type="term" value="F:superoxide dismutase activity"/>
    <property type="evidence" value="ECO:0007669"/>
    <property type="project" value="UniProtKB-EC"/>
</dbReference>
<evidence type="ECO:0000259" key="10">
    <source>
        <dbReference type="Pfam" id="PF00080"/>
    </source>
</evidence>
<dbReference type="Pfam" id="PF00080">
    <property type="entry name" value="Sod_Cu"/>
    <property type="match status" value="1"/>
</dbReference>
<comment type="catalytic activity">
    <reaction evidence="7">
        <text>2 superoxide + 2 H(+) = H2O2 + O2</text>
        <dbReference type="Rhea" id="RHEA:20696"/>
        <dbReference type="ChEBI" id="CHEBI:15378"/>
        <dbReference type="ChEBI" id="CHEBI:15379"/>
        <dbReference type="ChEBI" id="CHEBI:16240"/>
        <dbReference type="ChEBI" id="CHEBI:18421"/>
        <dbReference type="EC" id="1.15.1.1"/>
    </reaction>
</comment>
<feature type="signal peptide" evidence="9">
    <location>
        <begin position="1"/>
        <end position="17"/>
    </location>
</feature>
<dbReference type="EMBL" id="ML991795">
    <property type="protein sequence ID" value="KAF2234859.1"/>
    <property type="molecule type" value="Genomic_DNA"/>
</dbReference>
<dbReference type="EC" id="1.15.1.1" evidence="4"/>
<evidence type="ECO:0000313" key="12">
    <source>
        <dbReference type="Proteomes" id="UP000800092"/>
    </source>
</evidence>
<evidence type="ECO:0000256" key="4">
    <source>
        <dbReference type="ARBA" id="ARBA00012682"/>
    </source>
</evidence>
<protein>
    <recommendedName>
        <fullName evidence="4">superoxide dismutase</fullName>
        <ecNumber evidence="4">1.15.1.1</ecNumber>
    </recommendedName>
</protein>
<sequence length="250" mass="25292">MKTFVATVLALATLASAQNAPVVTSNPSGAMYLATFPNLLNNVIRGRVVASSSGGYVNYAINIANLPQGAGPFEYHIHEFPVPSNGDCMGTGGHLDPFNRGEQPPCDASQPQSCQIGDLSGKYGKINGTALATNLVDRYTSLTIGSSQFVGNGSFVVHANNGSRIACASFTTYLTGSTSNSTSTSPSNGTLGGSGGSGSGSGASATNIPPRPFPTSTSPPVQTANANDGSRMAVTGFGVFAVAVVMATML</sequence>
<proteinExistence type="inferred from homology"/>
<keyword evidence="9" id="KW-0732">Signal</keyword>
<dbReference type="SUPFAM" id="SSF49329">
    <property type="entry name" value="Cu,Zn superoxide dismutase-like"/>
    <property type="match status" value="1"/>
</dbReference>
<keyword evidence="5" id="KW-0964">Secreted</keyword>
<feature type="region of interest" description="Disordered" evidence="8">
    <location>
        <begin position="178"/>
        <end position="227"/>
    </location>
</feature>
<dbReference type="PANTHER" id="PTHR10003">
    <property type="entry name" value="SUPEROXIDE DISMUTASE CU-ZN -RELATED"/>
    <property type="match status" value="1"/>
</dbReference>
<name>A0A6A6HAK2_VIRVR</name>
<feature type="compositionally biased region" description="Low complexity" evidence="8">
    <location>
        <begin position="178"/>
        <end position="189"/>
    </location>
</feature>
<comment type="subcellular location">
    <subcellularLocation>
        <location evidence="1">Cell envelope</location>
    </subcellularLocation>
    <subcellularLocation>
        <location evidence="2">Secreted</location>
    </subcellularLocation>
</comment>
<reference evidence="11" key="1">
    <citation type="journal article" date="2020" name="Stud. Mycol.">
        <title>101 Dothideomycetes genomes: a test case for predicting lifestyles and emergence of pathogens.</title>
        <authorList>
            <person name="Haridas S."/>
            <person name="Albert R."/>
            <person name="Binder M."/>
            <person name="Bloem J."/>
            <person name="Labutti K."/>
            <person name="Salamov A."/>
            <person name="Andreopoulos B."/>
            <person name="Baker S."/>
            <person name="Barry K."/>
            <person name="Bills G."/>
            <person name="Bluhm B."/>
            <person name="Cannon C."/>
            <person name="Castanera R."/>
            <person name="Culley D."/>
            <person name="Daum C."/>
            <person name="Ezra D."/>
            <person name="Gonzalez J."/>
            <person name="Henrissat B."/>
            <person name="Kuo A."/>
            <person name="Liang C."/>
            <person name="Lipzen A."/>
            <person name="Lutzoni F."/>
            <person name="Magnuson J."/>
            <person name="Mondo S."/>
            <person name="Nolan M."/>
            <person name="Ohm R."/>
            <person name="Pangilinan J."/>
            <person name="Park H.-J."/>
            <person name="Ramirez L."/>
            <person name="Alfaro M."/>
            <person name="Sun H."/>
            <person name="Tritt A."/>
            <person name="Yoshinaga Y."/>
            <person name="Zwiers L.-H."/>
            <person name="Turgeon B."/>
            <person name="Goodwin S."/>
            <person name="Spatafora J."/>
            <person name="Crous P."/>
            <person name="Grigoriev I."/>
        </authorList>
    </citation>
    <scope>NUCLEOTIDE SEQUENCE</scope>
    <source>
        <strain evidence="11">Tuck. ex Michener</strain>
    </source>
</reference>
<accession>A0A6A6HAK2</accession>
<comment type="similarity">
    <text evidence="3">Belongs to the Cu-Zn superoxide dismutase family.</text>
</comment>
<dbReference type="InterPro" id="IPR024134">
    <property type="entry name" value="SOD_Cu/Zn_/chaperone"/>
</dbReference>
<evidence type="ECO:0000256" key="2">
    <source>
        <dbReference type="ARBA" id="ARBA00004613"/>
    </source>
</evidence>
<organism evidence="11 12">
    <name type="scientific">Viridothelium virens</name>
    <name type="common">Speckled blister lichen</name>
    <name type="synonym">Trypethelium virens</name>
    <dbReference type="NCBI Taxonomy" id="1048519"/>
    <lineage>
        <taxon>Eukaryota</taxon>
        <taxon>Fungi</taxon>
        <taxon>Dikarya</taxon>
        <taxon>Ascomycota</taxon>
        <taxon>Pezizomycotina</taxon>
        <taxon>Dothideomycetes</taxon>
        <taxon>Dothideomycetes incertae sedis</taxon>
        <taxon>Trypetheliales</taxon>
        <taxon>Trypetheliaceae</taxon>
        <taxon>Viridothelium</taxon>
    </lineage>
</organism>
<dbReference type="GO" id="GO:0005576">
    <property type="term" value="C:extracellular region"/>
    <property type="evidence" value="ECO:0007669"/>
    <property type="project" value="UniProtKB-SubCell"/>
</dbReference>
<gene>
    <name evidence="11" type="ORF">EV356DRAFT_532408</name>
</gene>
<evidence type="ECO:0000256" key="5">
    <source>
        <dbReference type="ARBA" id="ARBA00022525"/>
    </source>
</evidence>
<keyword evidence="12" id="KW-1185">Reference proteome</keyword>
<dbReference type="OrthoDB" id="159229at2759"/>
<dbReference type="Gene3D" id="2.60.40.200">
    <property type="entry name" value="Superoxide dismutase, copper/zinc binding domain"/>
    <property type="match status" value="1"/>
</dbReference>
<dbReference type="AlphaFoldDB" id="A0A6A6HAK2"/>
<evidence type="ECO:0000256" key="1">
    <source>
        <dbReference type="ARBA" id="ARBA00004196"/>
    </source>
</evidence>